<keyword evidence="5" id="KW-0175">Coiled coil</keyword>
<feature type="coiled-coil region" evidence="5">
    <location>
        <begin position="51"/>
        <end position="85"/>
    </location>
</feature>
<feature type="zinc finger region" description="C3H1-type" evidence="4">
    <location>
        <begin position="167"/>
        <end position="204"/>
    </location>
</feature>
<evidence type="ECO:0000256" key="4">
    <source>
        <dbReference type="PROSITE-ProRule" id="PRU00723"/>
    </source>
</evidence>
<dbReference type="EMBL" id="CAJJDM010000009">
    <property type="protein sequence ID" value="CAD8048151.1"/>
    <property type="molecule type" value="Genomic_DNA"/>
</dbReference>
<dbReference type="PROSITE" id="PS50103">
    <property type="entry name" value="ZF_C3H1"/>
    <property type="match status" value="2"/>
</dbReference>
<dbReference type="InterPro" id="IPR032378">
    <property type="entry name" value="ZC3H15/TMA46_C"/>
</dbReference>
<dbReference type="InterPro" id="IPR000571">
    <property type="entry name" value="Znf_CCCH"/>
</dbReference>
<evidence type="ECO:0000256" key="6">
    <source>
        <dbReference type="SAM" id="MobiDB-lite"/>
    </source>
</evidence>
<name>A0A8S1K366_PARPR</name>
<evidence type="ECO:0000256" key="1">
    <source>
        <dbReference type="ARBA" id="ARBA00022723"/>
    </source>
</evidence>
<evidence type="ECO:0000256" key="2">
    <source>
        <dbReference type="ARBA" id="ARBA00022771"/>
    </source>
</evidence>
<keyword evidence="9" id="KW-1185">Reference proteome</keyword>
<keyword evidence="1 4" id="KW-0479">Metal-binding</keyword>
<proteinExistence type="predicted"/>
<organism evidence="8 9">
    <name type="scientific">Paramecium primaurelia</name>
    <dbReference type="NCBI Taxonomy" id="5886"/>
    <lineage>
        <taxon>Eukaryota</taxon>
        <taxon>Sar</taxon>
        <taxon>Alveolata</taxon>
        <taxon>Ciliophora</taxon>
        <taxon>Intramacronucleata</taxon>
        <taxon>Oligohymenophorea</taxon>
        <taxon>Peniculida</taxon>
        <taxon>Parameciidae</taxon>
        <taxon>Paramecium</taxon>
    </lineage>
</organism>
<dbReference type="PANTHER" id="PTHR12681">
    <property type="entry name" value="ZINC FINGER-CONTAINING PROTEIN P48ZNF"/>
    <property type="match status" value="1"/>
</dbReference>
<accession>A0A8S1K366</accession>
<keyword evidence="2 4" id="KW-0863">Zinc-finger</keyword>
<feature type="region of interest" description="Disordered" evidence="6">
    <location>
        <begin position="257"/>
        <end position="354"/>
    </location>
</feature>
<dbReference type="AlphaFoldDB" id="A0A8S1K366"/>
<reference evidence="8" key="1">
    <citation type="submission" date="2021-01" db="EMBL/GenBank/DDBJ databases">
        <authorList>
            <consortium name="Genoscope - CEA"/>
            <person name="William W."/>
        </authorList>
    </citation>
    <scope>NUCLEOTIDE SEQUENCE</scope>
</reference>
<feature type="zinc finger region" description="C3H1-type" evidence="4">
    <location>
        <begin position="92"/>
        <end position="119"/>
    </location>
</feature>
<sequence length="354" mass="41968">MSKKAEKKKQEKIIEDRTFGLKNKNKSKQVQNFCKGVAQQVKHNGVSMSKLQAEEYEKKKLEKQLEEDEKLIQSLYKTVEQARDEESEEEVDPKSILCEYYKQGLCQKGKKCIYSHDMSLEQKTAILDLYTDQRQQLTDEWDTCQTWDEKTLKDVIEANEKTYKSQIPSAKVCDFFLDALEKGKYGWRWVCPNGMTCHYKHCLPQGYVFRRKEEIKQQFDGDIEEEIDEEIQKLQKGGTKITKEVFEKWKIERAEKKKQEAEKQKQEEQKKKGAKQTGGNNQMTGRALFVYDPSLFVDDEEAENQYEREEQIEENEEEDEEKDNENKQKLYEGDDNQQQDQSEDEDQQFKQQQS</sequence>
<comment type="caution">
    <text evidence="8">The sequence shown here is derived from an EMBL/GenBank/DDBJ whole genome shotgun (WGS) entry which is preliminary data.</text>
</comment>
<feature type="compositionally biased region" description="Acidic residues" evidence="6">
    <location>
        <begin position="333"/>
        <end position="346"/>
    </location>
</feature>
<evidence type="ECO:0000313" key="9">
    <source>
        <dbReference type="Proteomes" id="UP000688137"/>
    </source>
</evidence>
<dbReference type="PANTHER" id="PTHR12681:SF0">
    <property type="entry name" value="ZINC FINGER CCCH DOMAIN-CONTAINING PROTEIN 15"/>
    <property type="match status" value="1"/>
</dbReference>
<dbReference type="GO" id="GO:0002181">
    <property type="term" value="P:cytoplasmic translation"/>
    <property type="evidence" value="ECO:0007669"/>
    <property type="project" value="TreeGrafter"/>
</dbReference>
<gene>
    <name evidence="8" type="ORF">PPRIM_AZ9-3.1.T0120343</name>
</gene>
<evidence type="ECO:0000256" key="3">
    <source>
        <dbReference type="ARBA" id="ARBA00022833"/>
    </source>
</evidence>
<feature type="domain" description="C3H1-type" evidence="7">
    <location>
        <begin position="92"/>
        <end position="119"/>
    </location>
</feature>
<dbReference type="GO" id="GO:0005829">
    <property type="term" value="C:cytosol"/>
    <property type="evidence" value="ECO:0007669"/>
    <property type="project" value="TreeGrafter"/>
</dbReference>
<protein>
    <recommendedName>
        <fullName evidence="7">C3H1-type domain-containing protein</fullName>
    </recommendedName>
</protein>
<dbReference type="GO" id="GO:0008270">
    <property type="term" value="F:zinc ion binding"/>
    <property type="evidence" value="ECO:0007669"/>
    <property type="project" value="UniProtKB-KW"/>
</dbReference>
<dbReference type="SMART" id="SM00356">
    <property type="entry name" value="ZnF_C3H1"/>
    <property type="match status" value="2"/>
</dbReference>
<evidence type="ECO:0000313" key="8">
    <source>
        <dbReference type="EMBL" id="CAD8048151.1"/>
    </source>
</evidence>
<dbReference type="Pfam" id="PF16543">
    <property type="entry name" value="DFRP_C"/>
    <property type="match status" value="1"/>
</dbReference>
<keyword evidence="3 4" id="KW-0862">Zinc</keyword>
<feature type="compositionally biased region" description="Acidic residues" evidence="6">
    <location>
        <begin position="297"/>
        <end position="323"/>
    </location>
</feature>
<dbReference type="GO" id="GO:0003729">
    <property type="term" value="F:mRNA binding"/>
    <property type="evidence" value="ECO:0007669"/>
    <property type="project" value="TreeGrafter"/>
</dbReference>
<evidence type="ECO:0000256" key="5">
    <source>
        <dbReference type="SAM" id="Coils"/>
    </source>
</evidence>
<evidence type="ECO:0000259" key="7">
    <source>
        <dbReference type="PROSITE" id="PS50103"/>
    </source>
</evidence>
<dbReference type="OMA" id="AMIFKPV"/>
<dbReference type="Proteomes" id="UP000688137">
    <property type="component" value="Unassembled WGS sequence"/>
</dbReference>
<feature type="domain" description="C3H1-type" evidence="7">
    <location>
        <begin position="167"/>
        <end position="204"/>
    </location>
</feature>
<feature type="compositionally biased region" description="Basic and acidic residues" evidence="6">
    <location>
        <begin position="257"/>
        <end position="271"/>
    </location>
</feature>